<feature type="transmembrane region" description="Helical" evidence="1">
    <location>
        <begin position="20"/>
        <end position="43"/>
    </location>
</feature>
<dbReference type="InterPro" id="IPR007047">
    <property type="entry name" value="Flp_Fap"/>
</dbReference>
<name>A0A2P7QP54_9SPHN</name>
<evidence type="ECO:0000256" key="1">
    <source>
        <dbReference type="SAM" id="Phobius"/>
    </source>
</evidence>
<keyword evidence="1" id="KW-0812">Transmembrane</keyword>
<gene>
    <name evidence="2" type="ORF">C7I55_14235</name>
</gene>
<dbReference type="Pfam" id="PF04964">
    <property type="entry name" value="Flp_Fap"/>
    <property type="match status" value="1"/>
</dbReference>
<dbReference type="Proteomes" id="UP000241167">
    <property type="component" value="Unassembled WGS sequence"/>
</dbReference>
<protein>
    <submittedName>
        <fullName evidence="2">Flp family type IVb pilin</fullName>
    </submittedName>
</protein>
<evidence type="ECO:0000313" key="3">
    <source>
        <dbReference type="Proteomes" id="UP000241167"/>
    </source>
</evidence>
<dbReference type="RefSeq" id="WP_106513633.1">
    <property type="nucleotide sequence ID" value="NZ_PXYI01000004.1"/>
</dbReference>
<accession>A0A2P7QP54</accession>
<dbReference type="OrthoDB" id="5325135at2"/>
<evidence type="ECO:0000313" key="2">
    <source>
        <dbReference type="EMBL" id="PSJ39737.1"/>
    </source>
</evidence>
<proteinExistence type="predicted"/>
<organism evidence="2 3">
    <name type="scientific">Allosphingosinicella deserti</name>
    <dbReference type="NCBI Taxonomy" id="2116704"/>
    <lineage>
        <taxon>Bacteria</taxon>
        <taxon>Pseudomonadati</taxon>
        <taxon>Pseudomonadota</taxon>
        <taxon>Alphaproteobacteria</taxon>
        <taxon>Sphingomonadales</taxon>
        <taxon>Sphingomonadaceae</taxon>
        <taxon>Allosphingosinicella</taxon>
    </lineage>
</organism>
<dbReference type="AlphaFoldDB" id="A0A2P7QP54"/>
<dbReference type="EMBL" id="PXYI01000004">
    <property type="protein sequence ID" value="PSJ39737.1"/>
    <property type="molecule type" value="Genomic_DNA"/>
</dbReference>
<sequence>MKRWIAKLFRDEKAATAIEYGLICALIFVAALGAIGAVGTSTINMWNTVSNSTVKHM</sequence>
<keyword evidence="3" id="KW-1185">Reference proteome</keyword>
<keyword evidence="1" id="KW-0472">Membrane</keyword>
<reference evidence="2 3" key="1">
    <citation type="submission" date="2018-03" db="EMBL/GenBank/DDBJ databases">
        <title>The draft genome of Sphingosinicella sp. GL-C-18.</title>
        <authorList>
            <person name="Liu L."/>
            <person name="Li L."/>
            <person name="Liang L."/>
            <person name="Zhang X."/>
            <person name="Wang T."/>
        </authorList>
    </citation>
    <scope>NUCLEOTIDE SEQUENCE [LARGE SCALE GENOMIC DNA]</scope>
    <source>
        <strain evidence="2 3">GL-C-18</strain>
    </source>
</reference>
<keyword evidence="1" id="KW-1133">Transmembrane helix</keyword>
<comment type="caution">
    <text evidence="2">The sequence shown here is derived from an EMBL/GenBank/DDBJ whole genome shotgun (WGS) entry which is preliminary data.</text>
</comment>